<dbReference type="OrthoDB" id="27095at2759"/>
<evidence type="ECO:0000256" key="6">
    <source>
        <dbReference type="SAM" id="Phobius"/>
    </source>
</evidence>
<keyword evidence="5 6" id="KW-0472">Membrane</keyword>
<dbReference type="Proteomes" id="UP000309340">
    <property type="component" value="Unassembled WGS sequence"/>
</dbReference>
<feature type="signal peptide" evidence="7">
    <location>
        <begin position="1"/>
        <end position="18"/>
    </location>
</feature>
<evidence type="ECO:0000256" key="7">
    <source>
        <dbReference type="SAM" id="SignalP"/>
    </source>
</evidence>
<evidence type="ECO:0000256" key="1">
    <source>
        <dbReference type="ARBA" id="ARBA00004167"/>
    </source>
</evidence>
<dbReference type="STRING" id="329884.A0A4U0WQ68"/>
<dbReference type="InterPro" id="IPR019008">
    <property type="entry name" value="Beta_sandwich_EMC7"/>
</dbReference>
<dbReference type="InterPro" id="IPR039163">
    <property type="entry name" value="EMC7"/>
</dbReference>
<dbReference type="AlphaFoldDB" id="A0A4U0WQ68"/>
<dbReference type="PANTHER" id="PTHR13605">
    <property type="entry name" value="ER MEMBRANE PROTEIN COMPLEX SUBUNIT 7"/>
    <property type="match status" value="1"/>
</dbReference>
<dbReference type="GO" id="GO:0072546">
    <property type="term" value="C:EMC complex"/>
    <property type="evidence" value="ECO:0007669"/>
    <property type="project" value="TreeGrafter"/>
</dbReference>
<dbReference type="EMBL" id="NAJQ01000817">
    <property type="protein sequence ID" value="TKA64616.1"/>
    <property type="molecule type" value="Genomic_DNA"/>
</dbReference>
<dbReference type="PANTHER" id="PTHR13605:SF4">
    <property type="entry name" value="ER MEMBRANE PROTEIN COMPLEX SUBUNIT 7"/>
    <property type="match status" value="1"/>
</dbReference>
<feature type="chain" id="PRO_5020345496" description="ER membrane protein complex subunit 7 beta-sandwich domain-containing protein" evidence="7">
    <location>
        <begin position="19"/>
        <end position="233"/>
    </location>
</feature>
<keyword evidence="10" id="KW-1185">Reference proteome</keyword>
<organism evidence="9 10">
    <name type="scientific">Friedmanniomyces simplex</name>
    <dbReference type="NCBI Taxonomy" id="329884"/>
    <lineage>
        <taxon>Eukaryota</taxon>
        <taxon>Fungi</taxon>
        <taxon>Dikarya</taxon>
        <taxon>Ascomycota</taxon>
        <taxon>Pezizomycotina</taxon>
        <taxon>Dothideomycetes</taxon>
        <taxon>Dothideomycetidae</taxon>
        <taxon>Mycosphaerellales</taxon>
        <taxon>Teratosphaeriaceae</taxon>
        <taxon>Friedmanniomyces</taxon>
    </lineage>
</organism>
<evidence type="ECO:0000259" key="8">
    <source>
        <dbReference type="Pfam" id="PF09430"/>
    </source>
</evidence>
<evidence type="ECO:0000313" key="10">
    <source>
        <dbReference type="Proteomes" id="UP000309340"/>
    </source>
</evidence>
<evidence type="ECO:0000256" key="4">
    <source>
        <dbReference type="ARBA" id="ARBA00022989"/>
    </source>
</evidence>
<name>A0A4U0WQ68_9PEZI</name>
<evidence type="ECO:0000256" key="2">
    <source>
        <dbReference type="ARBA" id="ARBA00022692"/>
    </source>
</evidence>
<sequence length="233" mass="25058">MLLLKSLAVIALTSAASAARLTVSIPSSPPLLPNPASLGPSTHAILIGPPGVRYEAPIRRDSTFAFPDLAEASYLLTVQSRDYFFPPLRVDVTKAADGTQQETVQAWQTFRGNEWSNKGPFYGSGNGELKIQVQPSSQKDFYQDRGGFNLIGFVKSPMILMALVSVAFIFGMPYIMDNMDPEMKEEFDEMQKKGPLSGSGGAAAQLQNFDMASWLAGKGSGTEKGAGDGGKKR</sequence>
<keyword evidence="4 6" id="KW-1133">Transmembrane helix</keyword>
<accession>A0A4U0WQ68</accession>
<gene>
    <name evidence="9" type="ORF">B0A55_10052</name>
</gene>
<reference evidence="9 10" key="1">
    <citation type="submission" date="2017-03" db="EMBL/GenBank/DDBJ databases">
        <title>Genomes of endolithic fungi from Antarctica.</title>
        <authorList>
            <person name="Coleine C."/>
            <person name="Masonjones S."/>
            <person name="Stajich J.E."/>
        </authorList>
    </citation>
    <scope>NUCLEOTIDE SEQUENCE [LARGE SCALE GENOMIC DNA]</scope>
    <source>
        <strain evidence="9 10">CCFEE 5184</strain>
    </source>
</reference>
<evidence type="ECO:0000313" key="9">
    <source>
        <dbReference type="EMBL" id="TKA64616.1"/>
    </source>
</evidence>
<keyword evidence="3 7" id="KW-0732">Signal</keyword>
<evidence type="ECO:0000256" key="5">
    <source>
        <dbReference type="ARBA" id="ARBA00023136"/>
    </source>
</evidence>
<feature type="domain" description="ER membrane protein complex subunit 7 beta-sandwich" evidence="8">
    <location>
        <begin position="34"/>
        <end position="161"/>
    </location>
</feature>
<comment type="subcellular location">
    <subcellularLocation>
        <location evidence="1">Membrane</location>
        <topology evidence="1">Single-pass membrane protein</topology>
    </subcellularLocation>
</comment>
<evidence type="ECO:0000256" key="3">
    <source>
        <dbReference type="ARBA" id="ARBA00022729"/>
    </source>
</evidence>
<proteinExistence type="predicted"/>
<comment type="caution">
    <text evidence="9">The sequence shown here is derived from an EMBL/GenBank/DDBJ whole genome shotgun (WGS) entry which is preliminary data.</text>
</comment>
<feature type="transmembrane region" description="Helical" evidence="6">
    <location>
        <begin position="158"/>
        <end position="176"/>
    </location>
</feature>
<keyword evidence="2 6" id="KW-0812">Transmembrane</keyword>
<dbReference type="Pfam" id="PF09430">
    <property type="entry name" value="EMC7_beta-sandw"/>
    <property type="match status" value="1"/>
</dbReference>
<protein>
    <recommendedName>
        <fullName evidence="8">ER membrane protein complex subunit 7 beta-sandwich domain-containing protein</fullName>
    </recommendedName>
</protein>